<dbReference type="SUPFAM" id="SSF58014">
    <property type="entry name" value="Coiled-coil domain of nucleotide exchange factor GrpE"/>
    <property type="match status" value="1"/>
</dbReference>
<keyword evidence="2 3" id="KW-0143">Chaperone</keyword>
<evidence type="ECO:0000256" key="4">
    <source>
        <dbReference type="RuleBase" id="RU000639"/>
    </source>
</evidence>
<evidence type="ECO:0000313" key="8">
    <source>
        <dbReference type="Proteomes" id="UP000230154"/>
    </source>
</evidence>
<comment type="subcellular location">
    <subcellularLocation>
        <location evidence="3">Cytoplasm</location>
    </subcellularLocation>
</comment>
<comment type="subunit">
    <text evidence="3">Homodimer.</text>
</comment>
<evidence type="ECO:0000256" key="3">
    <source>
        <dbReference type="HAMAP-Rule" id="MF_01151"/>
    </source>
</evidence>
<dbReference type="GO" id="GO:0006457">
    <property type="term" value="P:protein folding"/>
    <property type="evidence" value="ECO:0007669"/>
    <property type="project" value="InterPro"/>
</dbReference>
<dbReference type="SUPFAM" id="SSF51064">
    <property type="entry name" value="Head domain of nucleotide exchange factor GrpE"/>
    <property type="match status" value="1"/>
</dbReference>
<dbReference type="GO" id="GO:0051087">
    <property type="term" value="F:protein-folding chaperone binding"/>
    <property type="evidence" value="ECO:0007669"/>
    <property type="project" value="InterPro"/>
</dbReference>
<dbReference type="Pfam" id="PF01025">
    <property type="entry name" value="GrpE"/>
    <property type="match status" value="1"/>
</dbReference>
<dbReference type="InterPro" id="IPR013805">
    <property type="entry name" value="GrpE_CC"/>
</dbReference>
<gene>
    <name evidence="3 7" type="primary">grpE</name>
    <name evidence="7" type="ORF">COU35_02725</name>
</gene>
<feature type="region of interest" description="Disordered" evidence="6">
    <location>
        <begin position="1"/>
        <end position="23"/>
    </location>
</feature>
<dbReference type="GO" id="GO:0000774">
    <property type="term" value="F:adenyl-nucleotide exchange factor activity"/>
    <property type="evidence" value="ECO:0007669"/>
    <property type="project" value="InterPro"/>
</dbReference>
<evidence type="ECO:0000313" key="7">
    <source>
        <dbReference type="EMBL" id="PIR74340.1"/>
    </source>
</evidence>
<comment type="similarity">
    <text evidence="1 3 5">Belongs to the GrpE family.</text>
</comment>
<accession>A0A2H0TQ98</accession>
<organism evidence="7 8">
    <name type="scientific">Candidatus Magasanikbacteria bacterium CG10_big_fil_rev_8_21_14_0_10_47_10</name>
    <dbReference type="NCBI Taxonomy" id="1974652"/>
    <lineage>
        <taxon>Bacteria</taxon>
        <taxon>Candidatus Magasanikiibacteriota</taxon>
    </lineage>
</organism>
<dbReference type="GO" id="GO:0005737">
    <property type="term" value="C:cytoplasm"/>
    <property type="evidence" value="ECO:0007669"/>
    <property type="project" value="UniProtKB-SubCell"/>
</dbReference>
<dbReference type="PANTHER" id="PTHR21237:SF23">
    <property type="entry name" value="GRPE PROTEIN HOMOLOG, MITOCHONDRIAL"/>
    <property type="match status" value="1"/>
</dbReference>
<evidence type="ECO:0000256" key="1">
    <source>
        <dbReference type="ARBA" id="ARBA00009054"/>
    </source>
</evidence>
<protein>
    <recommendedName>
        <fullName evidence="3 4">Protein GrpE</fullName>
    </recommendedName>
    <alternativeName>
        <fullName evidence="3">HSP-70 cofactor</fullName>
    </alternativeName>
</protein>
<evidence type="ECO:0000256" key="5">
    <source>
        <dbReference type="RuleBase" id="RU004478"/>
    </source>
</evidence>
<dbReference type="Proteomes" id="UP000230154">
    <property type="component" value="Unassembled WGS sequence"/>
</dbReference>
<sequence>MSHNDKNQDTHPVDTDNTPPDGAEAVAQDIVDAVDYKDMWLRAQADYQNLQRETTLVRVHWAKMSEIQVLEEFIPVLENLKKAFAADSGNNAQQFENWKKGIAFIVKQFEDIMTLHGVEKIVTVGLQFDPTVHEAVGEESSDAFAEGTIIREVDGGYISGDTVLRAARVIVSK</sequence>
<dbReference type="GO" id="GO:0051082">
    <property type="term" value="F:unfolded protein binding"/>
    <property type="evidence" value="ECO:0007669"/>
    <property type="project" value="TreeGrafter"/>
</dbReference>
<keyword evidence="3 4" id="KW-0346">Stress response</keyword>
<dbReference type="PROSITE" id="PS01071">
    <property type="entry name" value="GRPE"/>
    <property type="match status" value="1"/>
</dbReference>
<dbReference type="InterPro" id="IPR009012">
    <property type="entry name" value="GrpE_head"/>
</dbReference>
<dbReference type="InterPro" id="IPR000740">
    <property type="entry name" value="GrpE"/>
</dbReference>
<dbReference type="GO" id="GO:0042803">
    <property type="term" value="F:protein homodimerization activity"/>
    <property type="evidence" value="ECO:0007669"/>
    <property type="project" value="InterPro"/>
</dbReference>
<dbReference type="EMBL" id="PFCB01000022">
    <property type="protein sequence ID" value="PIR74340.1"/>
    <property type="molecule type" value="Genomic_DNA"/>
</dbReference>
<dbReference type="PANTHER" id="PTHR21237">
    <property type="entry name" value="GRPE PROTEIN"/>
    <property type="match status" value="1"/>
</dbReference>
<dbReference type="HAMAP" id="MF_01151">
    <property type="entry name" value="GrpE"/>
    <property type="match status" value="1"/>
</dbReference>
<reference evidence="8" key="1">
    <citation type="submission" date="2017-09" db="EMBL/GenBank/DDBJ databases">
        <title>Depth-based differentiation of microbial function through sediment-hosted aquifers and enrichment of novel symbionts in the deep terrestrial subsurface.</title>
        <authorList>
            <person name="Probst A.J."/>
            <person name="Ladd B."/>
            <person name="Jarett J.K."/>
            <person name="Geller-Mcgrath D.E."/>
            <person name="Sieber C.M.K."/>
            <person name="Emerson J.B."/>
            <person name="Anantharaman K."/>
            <person name="Thomas B.C."/>
            <person name="Malmstrom R."/>
            <person name="Stieglmeier M."/>
            <person name="Klingl A."/>
            <person name="Woyke T."/>
            <person name="Ryan C.M."/>
            <person name="Banfield J.F."/>
        </authorList>
    </citation>
    <scope>NUCLEOTIDE SEQUENCE [LARGE SCALE GENOMIC DNA]</scope>
</reference>
<dbReference type="CDD" id="cd00446">
    <property type="entry name" value="GrpE"/>
    <property type="match status" value="1"/>
</dbReference>
<dbReference type="AlphaFoldDB" id="A0A2H0TQ98"/>
<evidence type="ECO:0000256" key="6">
    <source>
        <dbReference type="SAM" id="MobiDB-lite"/>
    </source>
</evidence>
<comment type="function">
    <text evidence="3 4">Participates actively in the response to hyperosmotic and heat shock by preventing the aggregation of stress-denatured proteins, in association with DnaK and GrpE. It is the nucleotide exchange factor for DnaK and may function as a thermosensor. Unfolded proteins bind initially to DnaJ; upon interaction with the DnaJ-bound protein, DnaK hydrolyzes its bound ATP, resulting in the formation of a stable complex. GrpE releases ADP from DnaK; ATP binding to DnaK triggers the release of the substrate protein, thus completing the reaction cycle. Several rounds of ATP-dependent interactions between DnaJ, DnaK and GrpE are required for fully efficient folding.</text>
</comment>
<dbReference type="Gene3D" id="2.30.22.10">
    <property type="entry name" value="Head domain of nucleotide exchange factor GrpE"/>
    <property type="match status" value="1"/>
</dbReference>
<name>A0A2H0TQ98_9BACT</name>
<feature type="compositionally biased region" description="Basic and acidic residues" evidence="6">
    <location>
        <begin position="1"/>
        <end position="14"/>
    </location>
</feature>
<proteinExistence type="inferred from homology"/>
<keyword evidence="3" id="KW-0963">Cytoplasm</keyword>
<dbReference type="PRINTS" id="PR00773">
    <property type="entry name" value="GRPEPROTEIN"/>
</dbReference>
<evidence type="ECO:0000256" key="2">
    <source>
        <dbReference type="ARBA" id="ARBA00023186"/>
    </source>
</evidence>
<dbReference type="Gene3D" id="3.90.20.20">
    <property type="match status" value="1"/>
</dbReference>
<comment type="caution">
    <text evidence="7">The sequence shown here is derived from an EMBL/GenBank/DDBJ whole genome shotgun (WGS) entry which is preliminary data.</text>
</comment>